<keyword evidence="3" id="KW-1185">Reference proteome</keyword>
<comment type="caution">
    <text evidence="2">The sequence shown here is derived from an EMBL/GenBank/DDBJ whole genome shotgun (WGS) entry which is preliminary data.</text>
</comment>
<dbReference type="InterPro" id="IPR036758">
    <property type="entry name" value="At5g01610-like"/>
</dbReference>
<gene>
    <name evidence="2" type="ORF">FCM35_KLT04686</name>
</gene>
<evidence type="ECO:0000313" key="2">
    <source>
        <dbReference type="EMBL" id="KAF3329355.1"/>
    </source>
</evidence>
<feature type="signal peptide" evidence="1">
    <location>
        <begin position="1"/>
        <end position="18"/>
    </location>
</feature>
<name>A0A833VJX4_9POAL</name>
<sequence length="151" mass="16897">MILVVAFLCLSYINSVYPYNDNITAYEMLEKYNFPKGILPTGVQSYKLSPNGEFEVLLKSDCKFKVVGGYLLNYDNRISGKVEIGALKSLNGVKVRIFFIWIEINEVVRSNADLNFYVGPMSASFSTSSFEECPRCNSQFVDGNGGVIETI</sequence>
<dbReference type="OrthoDB" id="1897482at2759"/>
<dbReference type="Pfam" id="PF04398">
    <property type="entry name" value="DUF538"/>
    <property type="match status" value="1"/>
</dbReference>
<dbReference type="PANTHER" id="PTHR31676:SF27">
    <property type="entry name" value="EXPRESSED PROTEIN"/>
    <property type="match status" value="1"/>
</dbReference>
<dbReference type="SUPFAM" id="SSF141562">
    <property type="entry name" value="At5g01610-like"/>
    <property type="match status" value="1"/>
</dbReference>
<dbReference type="PANTHER" id="PTHR31676">
    <property type="entry name" value="T31J12.3 PROTEIN-RELATED"/>
    <property type="match status" value="1"/>
</dbReference>
<feature type="chain" id="PRO_5032532615" evidence="1">
    <location>
        <begin position="19"/>
        <end position="151"/>
    </location>
</feature>
<evidence type="ECO:0000256" key="1">
    <source>
        <dbReference type="SAM" id="SignalP"/>
    </source>
</evidence>
<reference evidence="2" key="1">
    <citation type="submission" date="2020-01" db="EMBL/GenBank/DDBJ databases">
        <title>Genome sequence of Kobresia littledalei, the first chromosome-level genome in the family Cyperaceae.</title>
        <authorList>
            <person name="Qu G."/>
        </authorList>
    </citation>
    <scope>NUCLEOTIDE SEQUENCE</scope>
    <source>
        <strain evidence="2">C.B.Clarke</strain>
        <tissue evidence="2">Leaf</tissue>
    </source>
</reference>
<protein>
    <submittedName>
        <fullName evidence="2">Uncharacterized protein</fullName>
    </submittedName>
</protein>
<organism evidence="2 3">
    <name type="scientific">Carex littledalei</name>
    <dbReference type="NCBI Taxonomy" id="544730"/>
    <lineage>
        <taxon>Eukaryota</taxon>
        <taxon>Viridiplantae</taxon>
        <taxon>Streptophyta</taxon>
        <taxon>Embryophyta</taxon>
        <taxon>Tracheophyta</taxon>
        <taxon>Spermatophyta</taxon>
        <taxon>Magnoliopsida</taxon>
        <taxon>Liliopsida</taxon>
        <taxon>Poales</taxon>
        <taxon>Cyperaceae</taxon>
        <taxon>Cyperoideae</taxon>
        <taxon>Cariceae</taxon>
        <taxon>Carex</taxon>
        <taxon>Carex subgen. Euthyceras</taxon>
    </lineage>
</organism>
<dbReference type="EMBL" id="SWLB01000014">
    <property type="protein sequence ID" value="KAF3329355.1"/>
    <property type="molecule type" value="Genomic_DNA"/>
</dbReference>
<proteinExistence type="predicted"/>
<dbReference type="Gene3D" id="2.30.240.10">
    <property type="entry name" value="At5g01610-like"/>
    <property type="match status" value="1"/>
</dbReference>
<keyword evidence="1" id="KW-0732">Signal</keyword>
<evidence type="ECO:0000313" key="3">
    <source>
        <dbReference type="Proteomes" id="UP000623129"/>
    </source>
</evidence>
<dbReference type="Proteomes" id="UP000623129">
    <property type="component" value="Unassembled WGS sequence"/>
</dbReference>
<accession>A0A833VJX4</accession>
<dbReference type="AlphaFoldDB" id="A0A833VJX4"/>
<dbReference type="InterPro" id="IPR007493">
    <property type="entry name" value="DUF538"/>
</dbReference>